<gene>
    <name evidence="3" type="ORF">R0135_13555</name>
</gene>
<keyword evidence="1" id="KW-0732">Signal</keyword>
<evidence type="ECO:0000256" key="1">
    <source>
        <dbReference type="SAM" id="SignalP"/>
    </source>
</evidence>
<dbReference type="Gene3D" id="3.40.710.10">
    <property type="entry name" value="DD-peptidase/beta-lactamase superfamily"/>
    <property type="match status" value="1"/>
</dbReference>
<protein>
    <submittedName>
        <fullName evidence="3">Serine hydrolase domain-containing protein</fullName>
        <ecNumber evidence="3">3.1.1.103</ecNumber>
    </submittedName>
</protein>
<dbReference type="GO" id="GO:0016787">
    <property type="term" value="F:hydrolase activity"/>
    <property type="evidence" value="ECO:0007669"/>
    <property type="project" value="UniProtKB-KW"/>
</dbReference>
<dbReference type="EMBL" id="CP136864">
    <property type="protein sequence ID" value="WOJ92803.1"/>
    <property type="molecule type" value="Genomic_DNA"/>
</dbReference>
<accession>A0ABZ0HZV5</accession>
<sequence length="380" mass="41860">MKIRLIPILGACMLGAITVPGFAQPDLSRDLDAVFAHIAADGPGCSVGVAKNGQWINKTGYGLANMELHVPLDGSHLHRMGSVSKQFTAMAVLLLADEGKIDLDADIRDYLPKLTPYQVKITINAMLGHVAGMDDYDLVAGSYEGPKAENAIDLKSAAGGEFRLGNEDYLTIDEFYAVVARVPLAQAPDQGFLYSNLAYFLLSMLVEEVSGETLREYAHRRIFAPLGMQHTFFSDDPVEIVANRADGYKKNEAGEYVIDMTNLFWVGDGGLHTNLDDLLIWDAHFYEPQLGKDPKALMTLMNTPNSQHRDEENRRYANGQFLNEGHSGTTFEHSGGWLGTSTYYARIPEKHRSLMMMCNDADLDVSALAEESLKHLLASP</sequence>
<dbReference type="InterPro" id="IPR001466">
    <property type="entry name" value="Beta-lactam-related"/>
</dbReference>
<dbReference type="EC" id="3.1.1.103" evidence="3"/>
<dbReference type="Proteomes" id="UP001626537">
    <property type="component" value="Chromosome"/>
</dbReference>
<organism evidence="3 4">
    <name type="scientific">Congregibacter variabilis</name>
    <dbReference type="NCBI Taxonomy" id="3081200"/>
    <lineage>
        <taxon>Bacteria</taxon>
        <taxon>Pseudomonadati</taxon>
        <taxon>Pseudomonadota</taxon>
        <taxon>Gammaproteobacteria</taxon>
        <taxon>Cellvibrionales</taxon>
        <taxon>Halieaceae</taxon>
        <taxon>Congregibacter</taxon>
    </lineage>
</organism>
<feature type="domain" description="Beta-lactamase-related" evidence="2">
    <location>
        <begin position="32"/>
        <end position="370"/>
    </location>
</feature>
<evidence type="ECO:0000313" key="3">
    <source>
        <dbReference type="EMBL" id="WOJ92803.1"/>
    </source>
</evidence>
<dbReference type="Pfam" id="PF00144">
    <property type="entry name" value="Beta-lactamase"/>
    <property type="match status" value="1"/>
</dbReference>
<dbReference type="InterPro" id="IPR012338">
    <property type="entry name" value="Beta-lactam/transpept-like"/>
</dbReference>
<keyword evidence="3" id="KW-0378">Hydrolase</keyword>
<proteinExistence type="predicted"/>
<evidence type="ECO:0000313" key="4">
    <source>
        <dbReference type="Proteomes" id="UP001626537"/>
    </source>
</evidence>
<dbReference type="PANTHER" id="PTHR46825:SF9">
    <property type="entry name" value="BETA-LACTAMASE-RELATED DOMAIN-CONTAINING PROTEIN"/>
    <property type="match status" value="1"/>
</dbReference>
<feature type="signal peptide" evidence="1">
    <location>
        <begin position="1"/>
        <end position="23"/>
    </location>
</feature>
<dbReference type="PANTHER" id="PTHR46825">
    <property type="entry name" value="D-ALANYL-D-ALANINE-CARBOXYPEPTIDASE/ENDOPEPTIDASE AMPH"/>
    <property type="match status" value="1"/>
</dbReference>
<name>A0ABZ0HZV5_9GAMM</name>
<dbReference type="SUPFAM" id="SSF56601">
    <property type="entry name" value="beta-lactamase/transpeptidase-like"/>
    <property type="match status" value="1"/>
</dbReference>
<evidence type="ECO:0000259" key="2">
    <source>
        <dbReference type="Pfam" id="PF00144"/>
    </source>
</evidence>
<dbReference type="InterPro" id="IPR050491">
    <property type="entry name" value="AmpC-like"/>
</dbReference>
<reference evidence="3 4" key="1">
    <citation type="submission" date="2023-10" db="EMBL/GenBank/DDBJ databases">
        <title>Two novel species belonging to the OM43/NOR5 clade.</title>
        <authorList>
            <person name="Park M."/>
        </authorList>
    </citation>
    <scope>NUCLEOTIDE SEQUENCE [LARGE SCALE GENOMIC DNA]</scope>
    <source>
        <strain evidence="3 4">IMCC43200</strain>
    </source>
</reference>
<feature type="chain" id="PRO_5047352801" evidence="1">
    <location>
        <begin position="24"/>
        <end position="380"/>
    </location>
</feature>
<dbReference type="RefSeq" id="WP_407347431.1">
    <property type="nucleotide sequence ID" value="NZ_CP136864.1"/>
</dbReference>
<keyword evidence="4" id="KW-1185">Reference proteome</keyword>